<name>A0AAD7WI33_9TELE</name>
<feature type="region of interest" description="Disordered" evidence="1">
    <location>
        <begin position="81"/>
        <end position="105"/>
    </location>
</feature>
<feature type="compositionally biased region" description="Basic residues" evidence="1">
    <location>
        <begin position="95"/>
        <end position="105"/>
    </location>
</feature>
<reference evidence="2" key="1">
    <citation type="journal article" date="2023" name="Science">
        <title>Genome structures resolve the early diversification of teleost fishes.</title>
        <authorList>
            <person name="Parey E."/>
            <person name="Louis A."/>
            <person name="Montfort J."/>
            <person name="Bouchez O."/>
            <person name="Roques C."/>
            <person name="Iampietro C."/>
            <person name="Lluch J."/>
            <person name="Castinel A."/>
            <person name="Donnadieu C."/>
            <person name="Desvignes T."/>
            <person name="Floi Bucao C."/>
            <person name="Jouanno E."/>
            <person name="Wen M."/>
            <person name="Mejri S."/>
            <person name="Dirks R."/>
            <person name="Jansen H."/>
            <person name="Henkel C."/>
            <person name="Chen W.J."/>
            <person name="Zahm M."/>
            <person name="Cabau C."/>
            <person name="Klopp C."/>
            <person name="Thompson A.W."/>
            <person name="Robinson-Rechavi M."/>
            <person name="Braasch I."/>
            <person name="Lecointre G."/>
            <person name="Bobe J."/>
            <person name="Postlethwait J.H."/>
            <person name="Berthelot C."/>
            <person name="Roest Crollius H."/>
            <person name="Guiguen Y."/>
        </authorList>
    </citation>
    <scope>NUCLEOTIDE SEQUENCE</scope>
    <source>
        <strain evidence="2">NC1722</strain>
    </source>
</reference>
<accession>A0AAD7WI33</accession>
<dbReference type="EMBL" id="JAINUG010000097">
    <property type="protein sequence ID" value="KAJ8397455.1"/>
    <property type="molecule type" value="Genomic_DNA"/>
</dbReference>
<sequence>MQELQPRRLNKTRRVGQLCRLCISSPLATAADSQENRIVDTTGQSPPFTEHKVSGCGSWWAWSVCVSFRAWWRSSWWVGQREPRPASSAAFQGFRGRRGNRAPVG</sequence>
<organism evidence="2 3">
    <name type="scientific">Aldrovandia affinis</name>
    <dbReference type="NCBI Taxonomy" id="143900"/>
    <lineage>
        <taxon>Eukaryota</taxon>
        <taxon>Metazoa</taxon>
        <taxon>Chordata</taxon>
        <taxon>Craniata</taxon>
        <taxon>Vertebrata</taxon>
        <taxon>Euteleostomi</taxon>
        <taxon>Actinopterygii</taxon>
        <taxon>Neopterygii</taxon>
        <taxon>Teleostei</taxon>
        <taxon>Notacanthiformes</taxon>
        <taxon>Halosauridae</taxon>
        <taxon>Aldrovandia</taxon>
    </lineage>
</organism>
<evidence type="ECO:0000313" key="2">
    <source>
        <dbReference type="EMBL" id="KAJ8397455.1"/>
    </source>
</evidence>
<evidence type="ECO:0000256" key="1">
    <source>
        <dbReference type="SAM" id="MobiDB-lite"/>
    </source>
</evidence>
<keyword evidence="3" id="KW-1185">Reference proteome</keyword>
<dbReference type="Proteomes" id="UP001221898">
    <property type="component" value="Unassembled WGS sequence"/>
</dbReference>
<evidence type="ECO:0000313" key="3">
    <source>
        <dbReference type="Proteomes" id="UP001221898"/>
    </source>
</evidence>
<gene>
    <name evidence="2" type="ORF">AAFF_G00437310</name>
</gene>
<proteinExistence type="predicted"/>
<comment type="caution">
    <text evidence="2">The sequence shown here is derived from an EMBL/GenBank/DDBJ whole genome shotgun (WGS) entry which is preliminary data.</text>
</comment>
<dbReference type="AlphaFoldDB" id="A0AAD7WI33"/>
<protein>
    <submittedName>
        <fullName evidence="2">Uncharacterized protein</fullName>
    </submittedName>
</protein>